<feature type="transmembrane region" description="Helical" evidence="8">
    <location>
        <begin position="208"/>
        <end position="230"/>
    </location>
</feature>
<dbReference type="InterPro" id="IPR037294">
    <property type="entry name" value="ABC_BtuC-like"/>
</dbReference>
<feature type="transmembrane region" description="Helical" evidence="8">
    <location>
        <begin position="289"/>
        <end position="311"/>
    </location>
</feature>
<evidence type="ECO:0000256" key="3">
    <source>
        <dbReference type="ARBA" id="ARBA00022448"/>
    </source>
</evidence>
<comment type="caution">
    <text evidence="9">The sequence shown here is derived from an EMBL/GenBank/DDBJ whole genome shotgun (WGS) entry which is preliminary data.</text>
</comment>
<protein>
    <submittedName>
        <fullName evidence="9">Iron ABC transporter permease</fullName>
    </submittedName>
</protein>
<evidence type="ECO:0000256" key="6">
    <source>
        <dbReference type="ARBA" id="ARBA00022989"/>
    </source>
</evidence>
<keyword evidence="4" id="KW-1003">Cell membrane</keyword>
<feature type="transmembrane region" description="Helical" evidence="8">
    <location>
        <begin position="131"/>
        <end position="151"/>
    </location>
</feature>
<keyword evidence="6 8" id="KW-1133">Transmembrane helix</keyword>
<evidence type="ECO:0000256" key="8">
    <source>
        <dbReference type="SAM" id="Phobius"/>
    </source>
</evidence>
<feature type="transmembrane region" description="Helical" evidence="8">
    <location>
        <begin position="107"/>
        <end position="125"/>
    </location>
</feature>
<dbReference type="GO" id="GO:0022857">
    <property type="term" value="F:transmembrane transporter activity"/>
    <property type="evidence" value="ECO:0007669"/>
    <property type="project" value="InterPro"/>
</dbReference>
<evidence type="ECO:0000256" key="1">
    <source>
        <dbReference type="ARBA" id="ARBA00004651"/>
    </source>
</evidence>
<evidence type="ECO:0000313" key="9">
    <source>
        <dbReference type="EMBL" id="GAX89979.1"/>
    </source>
</evidence>
<dbReference type="CDD" id="cd06550">
    <property type="entry name" value="TM_ABC_iron-siderophores_like"/>
    <property type="match status" value="1"/>
</dbReference>
<dbReference type="PANTHER" id="PTHR30472">
    <property type="entry name" value="FERRIC ENTEROBACTIN TRANSPORT SYSTEM PERMEASE PROTEIN"/>
    <property type="match status" value="1"/>
</dbReference>
<dbReference type="OrthoDB" id="9811721at2"/>
<comment type="subcellular location">
    <subcellularLocation>
        <location evidence="1">Cell membrane</location>
        <topology evidence="1">Multi-pass membrane protein</topology>
    </subcellularLocation>
</comment>
<dbReference type="SUPFAM" id="SSF81345">
    <property type="entry name" value="ABC transporter involved in vitamin B12 uptake, BtuC"/>
    <property type="match status" value="1"/>
</dbReference>
<gene>
    <name evidence="9" type="ORF">EFBL_1605</name>
</gene>
<dbReference type="InterPro" id="IPR000522">
    <property type="entry name" value="ABC_transptr_permease_BtuC"/>
</dbReference>
<name>A0A292YM48_9BACL</name>
<dbReference type="RefSeq" id="WP_096181682.1">
    <property type="nucleotide sequence ID" value="NZ_BDUF01000043.1"/>
</dbReference>
<dbReference type="Proteomes" id="UP000217785">
    <property type="component" value="Unassembled WGS sequence"/>
</dbReference>
<organism evidence="9 10">
    <name type="scientific">Effusibacillus lacus</name>
    <dbReference type="NCBI Taxonomy" id="1348429"/>
    <lineage>
        <taxon>Bacteria</taxon>
        <taxon>Bacillati</taxon>
        <taxon>Bacillota</taxon>
        <taxon>Bacilli</taxon>
        <taxon>Bacillales</taxon>
        <taxon>Alicyclobacillaceae</taxon>
        <taxon>Effusibacillus</taxon>
    </lineage>
</organism>
<keyword evidence="7 8" id="KW-0472">Membrane</keyword>
<evidence type="ECO:0000256" key="5">
    <source>
        <dbReference type="ARBA" id="ARBA00022692"/>
    </source>
</evidence>
<dbReference type="EMBL" id="BDUF01000043">
    <property type="protein sequence ID" value="GAX89979.1"/>
    <property type="molecule type" value="Genomic_DNA"/>
</dbReference>
<dbReference type="GO" id="GO:0005886">
    <property type="term" value="C:plasma membrane"/>
    <property type="evidence" value="ECO:0007669"/>
    <property type="project" value="UniProtKB-SubCell"/>
</dbReference>
<comment type="similarity">
    <text evidence="2">Belongs to the binding-protein-dependent transport system permease family. FecCD subfamily.</text>
</comment>
<keyword evidence="3" id="KW-0813">Transport</keyword>
<evidence type="ECO:0000256" key="7">
    <source>
        <dbReference type="ARBA" id="ARBA00023136"/>
    </source>
</evidence>
<feature type="transmembrane region" description="Helical" evidence="8">
    <location>
        <begin position="21"/>
        <end position="43"/>
    </location>
</feature>
<keyword evidence="5 8" id="KW-0812">Transmembrane</keyword>
<feature type="transmembrane region" description="Helical" evidence="8">
    <location>
        <begin position="78"/>
        <end position="98"/>
    </location>
</feature>
<sequence length="345" mass="36714">MKKYVPFRMNKPPVSFLLDKKTAVITITLLILTMISLVVSTGLGSMKIHPLEVIKVLVGSGAEQYTVVVQSFRLPRNVIAILVGAALAVAGAILQGVFRNPLASPDIIGITGGASVAAIIFITQFEKASIHLLPVAAFLGAATVAVLIYILAWKRGVTPLRLVLIGVGMDFAMHGLTTLFLVISHIHLTSKAKIWLTGTLYGTTWNNVSIMLLWMLVLIPLTFVFGRNVNVQQLGDEIATGVGSELQRHRVILLTISVALAGSAIAFGGNIAFVGLLAPHIARKLVGSAFGGLLPVSALIGALMVMLADLVARTAFAPMDVPVGIFTSAIGAPFFIYLLYKNQNR</sequence>
<dbReference type="Gene3D" id="1.10.3470.10">
    <property type="entry name" value="ABC transporter involved in vitamin B12 uptake, BtuC"/>
    <property type="match status" value="1"/>
</dbReference>
<proteinExistence type="inferred from homology"/>
<dbReference type="FunFam" id="1.10.3470.10:FF:000001">
    <property type="entry name" value="Vitamin B12 ABC transporter permease BtuC"/>
    <property type="match status" value="1"/>
</dbReference>
<evidence type="ECO:0000256" key="4">
    <source>
        <dbReference type="ARBA" id="ARBA00022475"/>
    </source>
</evidence>
<evidence type="ECO:0000256" key="2">
    <source>
        <dbReference type="ARBA" id="ARBA00007935"/>
    </source>
</evidence>
<keyword evidence="10" id="KW-1185">Reference proteome</keyword>
<dbReference type="AlphaFoldDB" id="A0A292YM48"/>
<feature type="transmembrane region" description="Helical" evidence="8">
    <location>
        <begin position="163"/>
        <end position="188"/>
    </location>
</feature>
<dbReference type="GO" id="GO:0033214">
    <property type="term" value="P:siderophore-iron import into cell"/>
    <property type="evidence" value="ECO:0007669"/>
    <property type="project" value="TreeGrafter"/>
</dbReference>
<feature type="transmembrane region" description="Helical" evidence="8">
    <location>
        <begin position="251"/>
        <end position="277"/>
    </location>
</feature>
<reference evidence="10" key="1">
    <citation type="submission" date="2017-07" db="EMBL/GenBank/DDBJ databases">
        <title>Draft genome sequence of Effusibacillus lacus strain skLN1.</title>
        <authorList>
            <person name="Watanabe M."/>
            <person name="Kojima H."/>
            <person name="Fukui M."/>
        </authorList>
    </citation>
    <scope>NUCLEOTIDE SEQUENCE [LARGE SCALE GENOMIC DNA]</scope>
    <source>
        <strain evidence="10">skLN1</strain>
    </source>
</reference>
<evidence type="ECO:0000313" key="10">
    <source>
        <dbReference type="Proteomes" id="UP000217785"/>
    </source>
</evidence>
<feature type="transmembrane region" description="Helical" evidence="8">
    <location>
        <begin position="323"/>
        <end position="340"/>
    </location>
</feature>
<dbReference type="PANTHER" id="PTHR30472:SF24">
    <property type="entry name" value="FERRIC ENTEROBACTIN TRANSPORT SYSTEM PERMEASE PROTEIN FEPG"/>
    <property type="match status" value="1"/>
</dbReference>
<dbReference type="Pfam" id="PF01032">
    <property type="entry name" value="FecCD"/>
    <property type="match status" value="1"/>
</dbReference>
<accession>A0A292YM48</accession>